<sequence length="133" mass="15945">MYRCEICGAQADIHHIIYKSEGGLDFELNYKYLCPNHHRGKNGPHRNKEVDLKYKIELQESLERLLTEEYYSPEELFYTLKIRKNLLKKLTKNLKLYKEGYKSKDIAYALMGNKFYSTEMLEDFMLEKLLSNY</sequence>
<gene>
    <name evidence="1" type="ORF">CPJCM30710_12110</name>
</gene>
<dbReference type="CDD" id="cd00085">
    <property type="entry name" value="HNHc"/>
    <property type="match status" value="1"/>
</dbReference>
<protein>
    <submittedName>
        <fullName evidence="1">HNH endonuclease</fullName>
    </submittedName>
</protein>
<dbReference type="Gene3D" id="1.10.30.50">
    <property type="match status" value="1"/>
</dbReference>
<organism evidence="1 2">
    <name type="scientific">Clostridium polyendosporum</name>
    <dbReference type="NCBI Taxonomy" id="69208"/>
    <lineage>
        <taxon>Bacteria</taxon>
        <taxon>Bacillati</taxon>
        <taxon>Bacillota</taxon>
        <taxon>Clostridia</taxon>
        <taxon>Eubacteriales</taxon>
        <taxon>Clostridiaceae</taxon>
        <taxon>Clostridium</taxon>
    </lineage>
</organism>
<keyword evidence="2" id="KW-1185">Reference proteome</keyword>
<evidence type="ECO:0000313" key="2">
    <source>
        <dbReference type="Proteomes" id="UP000679179"/>
    </source>
</evidence>
<keyword evidence="1" id="KW-0255">Endonuclease</keyword>
<name>A0A919VFL4_9CLOT</name>
<dbReference type="GO" id="GO:0004519">
    <property type="term" value="F:endonuclease activity"/>
    <property type="evidence" value="ECO:0007669"/>
    <property type="project" value="UniProtKB-KW"/>
</dbReference>
<dbReference type="Proteomes" id="UP000679179">
    <property type="component" value="Unassembled WGS sequence"/>
</dbReference>
<dbReference type="InterPro" id="IPR003615">
    <property type="entry name" value="HNH_nuc"/>
</dbReference>
<reference evidence="1" key="1">
    <citation type="submission" date="2021-03" db="EMBL/GenBank/DDBJ databases">
        <title>Taxonomic study of Clostridium polyendosporum from meadow-gley soil under rice.</title>
        <authorList>
            <person name="Kobayashi H."/>
            <person name="Tanizawa Y."/>
            <person name="Yagura M."/>
        </authorList>
    </citation>
    <scope>NUCLEOTIDE SEQUENCE</scope>
    <source>
        <strain evidence="1">JCM 30710</strain>
    </source>
</reference>
<comment type="caution">
    <text evidence="1">The sequence shown here is derived from an EMBL/GenBank/DDBJ whole genome shotgun (WGS) entry which is preliminary data.</text>
</comment>
<dbReference type="AlphaFoldDB" id="A0A919VFL4"/>
<dbReference type="EMBL" id="BOPZ01000007">
    <property type="protein sequence ID" value="GIM28545.1"/>
    <property type="molecule type" value="Genomic_DNA"/>
</dbReference>
<keyword evidence="1" id="KW-0540">Nuclease</keyword>
<dbReference type="RefSeq" id="WP_212903270.1">
    <property type="nucleotide sequence ID" value="NZ_BOPZ01000007.1"/>
</dbReference>
<accession>A0A919VFL4</accession>
<evidence type="ECO:0000313" key="1">
    <source>
        <dbReference type="EMBL" id="GIM28545.1"/>
    </source>
</evidence>
<keyword evidence="1" id="KW-0378">Hydrolase</keyword>
<proteinExistence type="predicted"/>